<dbReference type="InterPro" id="IPR002559">
    <property type="entry name" value="Transposase_11"/>
</dbReference>
<dbReference type="InterPro" id="IPR032806">
    <property type="entry name" value="YbfD_N"/>
</dbReference>
<dbReference type="PANTHER" id="PTHR30298">
    <property type="entry name" value="H REPEAT-ASSOCIATED PREDICTED TRANSPOSASE"/>
    <property type="match status" value="1"/>
</dbReference>
<dbReference type="InterPro" id="IPR047647">
    <property type="entry name" value="ISAs1_transpos"/>
</dbReference>
<dbReference type="InterPro" id="IPR051698">
    <property type="entry name" value="Transposase_11-like"/>
</dbReference>
<dbReference type="RefSeq" id="WP_377180613.1">
    <property type="nucleotide sequence ID" value="NZ_JBHUOG010000001.1"/>
</dbReference>
<dbReference type="PANTHER" id="PTHR30298:SF0">
    <property type="entry name" value="PROTEIN YBFL-RELATED"/>
    <property type="match status" value="1"/>
</dbReference>
<evidence type="ECO:0000313" key="4">
    <source>
        <dbReference type="EMBL" id="MFD2794927.1"/>
    </source>
</evidence>
<dbReference type="Pfam" id="PF01609">
    <property type="entry name" value="DDE_Tnp_1"/>
    <property type="match status" value="1"/>
</dbReference>
<dbReference type="SUPFAM" id="SSF53098">
    <property type="entry name" value="Ribonuclease H-like"/>
    <property type="match status" value="1"/>
</dbReference>
<keyword evidence="5" id="KW-1185">Reference proteome</keyword>
<dbReference type="EMBL" id="JBHUOG010000001">
    <property type="protein sequence ID" value="MFD2792768.1"/>
    <property type="molecule type" value="Genomic_DNA"/>
</dbReference>
<dbReference type="EMBL" id="JBHUOG010000002">
    <property type="protein sequence ID" value="MFD2794927.1"/>
    <property type="molecule type" value="Genomic_DNA"/>
</dbReference>
<dbReference type="InterPro" id="IPR012337">
    <property type="entry name" value="RNaseH-like_sf"/>
</dbReference>
<accession>A0ABW5VM49</accession>
<name>A0ABW5VM49_9MICO</name>
<evidence type="ECO:0000313" key="5">
    <source>
        <dbReference type="Proteomes" id="UP001597479"/>
    </source>
</evidence>
<reference evidence="5" key="2">
    <citation type="journal article" date="2019" name="Int. J. Syst. Evol. Microbiol.">
        <title>The Global Catalogue of Microorganisms (GCM) 10K type strain sequencing project: providing services to taxonomists for standard genome sequencing and annotation.</title>
        <authorList>
            <consortium name="The Broad Institute Genomics Platform"/>
            <consortium name="The Broad Institute Genome Sequencing Center for Infectious Disease"/>
            <person name="Wu L."/>
            <person name="Ma J."/>
        </authorList>
    </citation>
    <scope>NUCLEOTIDE SEQUENCE [LARGE SCALE GENOMIC DNA]</scope>
    <source>
        <strain evidence="5">CCM 7044</strain>
    </source>
</reference>
<dbReference type="NCBIfam" id="NF033564">
    <property type="entry name" value="transpos_ISAs1"/>
    <property type="match status" value="1"/>
</dbReference>
<reference evidence="3" key="1">
    <citation type="journal article" date="2014" name="Int. J. Syst. Evol. Microbiol.">
        <title>Complete genome of a new Firmicutes species belonging to the dominant human colonic microbiota ('Ruminococcus bicirculans') reveals two chromosomes and a selective capacity to utilize plant glucans.</title>
        <authorList>
            <consortium name="NISC Comparative Sequencing Program"/>
            <person name="Wegmann U."/>
            <person name="Louis P."/>
            <person name="Goesmann A."/>
            <person name="Henrissat B."/>
            <person name="Duncan S.H."/>
            <person name="Flint H.J."/>
        </authorList>
    </citation>
    <scope>NUCLEOTIDE SEQUENCE</scope>
    <source>
        <strain evidence="3">CCM 7044</strain>
    </source>
</reference>
<feature type="domain" description="H repeat-associated protein N-terminal" evidence="2">
    <location>
        <begin position="35"/>
        <end position="122"/>
    </location>
</feature>
<protein>
    <submittedName>
        <fullName evidence="3">ISAs1 family transposase</fullName>
    </submittedName>
</protein>
<organism evidence="3 5">
    <name type="scientific">Promicromonospora vindobonensis</name>
    <dbReference type="NCBI Taxonomy" id="195748"/>
    <lineage>
        <taxon>Bacteria</taxon>
        <taxon>Bacillati</taxon>
        <taxon>Actinomycetota</taxon>
        <taxon>Actinomycetes</taxon>
        <taxon>Micrococcales</taxon>
        <taxon>Promicromonosporaceae</taxon>
        <taxon>Promicromonospora</taxon>
    </lineage>
</organism>
<evidence type="ECO:0000259" key="2">
    <source>
        <dbReference type="Pfam" id="PF13808"/>
    </source>
</evidence>
<evidence type="ECO:0000259" key="1">
    <source>
        <dbReference type="Pfam" id="PF01609"/>
    </source>
</evidence>
<sequence>MSLSSLSPAVDRYLLQRPDLDGMLEARAALGSLVTVLESVGDPRRREARQYSLASMLALLVLATLAGCRSLRSAVAWAGDLAPAVVLGLGFGRGRLPVRSTLAGVMAGIDMAVVAEVIAGWLADRLATATGEGGAGWVEEPLVHVAVDGKALRGARHDRRAADGAPPMQLAVFAPDPGVVLATAEVDPRAGKGGEGAAVQVALDQVGSISGWVVTGDAAHTTRSTASYLRARGAHYVLAVKANRSLLQAEVGEIPWGQVPVTVTTSATTHGRVESRAYQVVEITTPAGVLGGGLSLPGARQAIRVTATRKPSSGGRASTTVLFYVTSLGPEQATFAQIAHVIRARWGIENRLHWIRDVVFDEDRHTTRRANTTRLWTLLRSTAISLIHLAGLPVTTTTQACYRQPERTFALVR</sequence>
<proteinExistence type="predicted"/>
<reference evidence="3" key="3">
    <citation type="submission" date="2024-09" db="EMBL/GenBank/DDBJ databases">
        <authorList>
            <person name="Sun Q."/>
            <person name="Mori K."/>
        </authorList>
    </citation>
    <scope>NUCLEOTIDE SEQUENCE</scope>
    <source>
        <strain evidence="3">CCM 7044</strain>
    </source>
</reference>
<evidence type="ECO:0000313" key="3">
    <source>
        <dbReference type="EMBL" id="MFD2792768.1"/>
    </source>
</evidence>
<dbReference type="Proteomes" id="UP001597479">
    <property type="component" value="Unassembled WGS sequence"/>
</dbReference>
<dbReference type="Pfam" id="PF13808">
    <property type="entry name" value="DDE_Tnp_1_assoc"/>
    <property type="match status" value="1"/>
</dbReference>
<feature type="domain" description="Transposase IS4-like" evidence="1">
    <location>
        <begin position="144"/>
        <end position="384"/>
    </location>
</feature>
<gene>
    <name evidence="3" type="ORF">ACFS27_04310</name>
    <name evidence="4" type="ORF">ACFS27_15315</name>
</gene>
<comment type="caution">
    <text evidence="3">The sequence shown here is derived from an EMBL/GenBank/DDBJ whole genome shotgun (WGS) entry which is preliminary data.</text>
</comment>